<evidence type="ECO:0008006" key="6">
    <source>
        <dbReference type="Google" id="ProtNLM"/>
    </source>
</evidence>
<evidence type="ECO:0000313" key="4">
    <source>
        <dbReference type="EMBL" id="VXD24691.1"/>
    </source>
</evidence>
<dbReference type="PROSITE" id="PS50293">
    <property type="entry name" value="TPR_REGION"/>
    <property type="match status" value="1"/>
</dbReference>
<dbReference type="Pfam" id="PF13432">
    <property type="entry name" value="TPR_16"/>
    <property type="match status" value="1"/>
</dbReference>
<dbReference type="AlphaFoldDB" id="A0A7Z9BXS3"/>
<organism evidence="4 5">
    <name type="scientific">Planktothrix serta PCC 8927</name>
    <dbReference type="NCBI Taxonomy" id="671068"/>
    <lineage>
        <taxon>Bacteria</taxon>
        <taxon>Bacillati</taxon>
        <taxon>Cyanobacteriota</taxon>
        <taxon>Cyanophyceae</taxon>
        <taxon>Oscillatoriophycideae</taxon>
        <taxon>Oscillatoriales</taxon>
        <taxon>Microcoleaceae</taxon>
        <taxon>Planktothrix</taxon>
    </lineage>
</organism>
<sequence length="269" mass="30199">MAKIRPFCLTLILLLSIFLVPWGNSTPLGAENQSLSSDLDAMLGQAFTATQAGEFAQAETYWTEILDQYPENPAMWSNRGNVRISQNKLNQGISDYNQSIELAPNFPDSYLNRGVAYEGLGEWKKAIADYNKVLEINPNDAVAYNNRGNAEAGLGKWEAALLDYQTASDLDKNYSFARANYALTLYQVGRQEESIKTMKNLVRKYPNFADMRAALTACLWDSGKPGEAESNWVAVVGLDARYKNIDWVKTVRRWPPKVVIALNHFLTLK</sequence>
<feature type="repeat" description="TPR" evidence="3">
    <location>
        <begin position="107"/>
        <end position="140"/>
    </location>
</feature>
<name>A0A7Z9BXS3_9CYAN</name>
<dbReference type="GO" id="GO:0046813">
    <property type="term" value="P:receptor-mediated virion attachment to host cell"/>
    <property type="evidence" value="ECO:0007669"/>
    <property type="project" value="TreeGrafter"/>
</dbReference>
<keyword evidence="2 3" id="KW-0802">TPR repeat</keyword>
<evidence type="ECO:0000313" key="5">
    <source>
        <dbReference type="Proteomes" id="UP000184550"/>
    </source>
</evidence>
<dbReference type="Proteomes" id="UP000184550">
    <property type="component" value="Unassembled WGS sequence"/>
</dbReference>
<dbReference type="InterPro" id="IPR019734">
    <property type="entry name" value="TPR_rpt"/>
</dbReference>
<dbReference type="RefSeq" id="WP_083626049.1">
    <property type="nucleotide sequence ID" value="NZ_LR734883.1"/>
</dbReference>
<dbReference type="Gene3D" id="1.25.40.10">
    <property type="entry name" value="Tetratricopeptide repeat domain"/>
    <property type="match status" value="1"/>
</dbReference>
<reference evidence="4" key="1">
    <citation type="submission" date="2019-10" db="EMBL/GenBank/DDBJ databases">
        <authorList>
            <consortium name="Genoscope - CEA"/>
            <person name="William W."/>
        </authorList>
    </citation>
    <scope>NUCLEOTIDE SEQUENCE [LARGE SCALE GENOMIC DNA]</scope>
    <source>
        <strain evidence="4">BBR_PRJEB10992</strain>
    </source>
</reference>
<keyword evidence="1" id="KW-0677">Repeat</keyword>
<dbReference type="Pfam" id="PF00515">
    <property type="entry name" value="TPR_1"/>
    <property type="match status" value="1"/>
</dbReference>
<dbReference type="PANTHER" id="PTHR44858">
    <property type="entry name" value="TETRATRICOPEPTIDE REPEAT PROTEIN 6"/>
    <property type="match status" value="1"/>
</dbReference>
<dbReference type="PANTHER" id="PTHR44858:SF1">
    <property type="entry name" value="UDP-N-ACETYLGLUCOSAMINE--PEPTIDE N-ACETYLGLUCOSAMINYLTRANSFERASE SPINDLY-RELATED"/>
    <property type="match status" value="1"/>
</dbReference>
<evidence type="ECO:0000256" key="2">
    <source>
        <dbReference type="ARBA" id="ARBA00022803"/>
    </source>
</evidence>
<proteinExistence type="predicted"/>
<dbReference type="PROSITE" id="PS50005">
    <property type="entry name" value="TPR"/>
    <property type="match status" value="2"/>
</dbReference>
<dbReference type="GO" id="GO:0009279">
    <property type="term" value="C:cell outer membrane"/>
    <property type="evidence" value="ECO:0007669"/>
    <property type="project" value="TreeGrafter"/>
</dbReference>
<gene>
    <name evidence="4" type="ORF">PL8927_830071</name>
</gene>
<protein>
    <recommendedName>
        <fullName evidence="6">Tetratricopeptide repeat protein</fullName>
    </recommendedName>
</protein>
<dbReference type="SUPFAM" id="SSF48452">
    <property type="entry name" value="TPR-like"/>
    <property type="match status" value="1"/>
</dbReference>
<dbReference type="InterPro" id="IPR050498">
    <property type="entry name" value="Ycf3"/>
</dbReference>
<dbReference type="EMBL" id="CZCU02000161">
    <property type="protein sequence ID" value="VXD24691.1"/>
    <property type="molecule type" value="Genomic_DNA"/>
</dbReference>
<feature type="repeat" description="TPR" evidence="3">
    <location>
        <begin position="73"/>
        <end position="106"/>
    </location>
</feature>
<comment type="caution">
    <text evidence="4">The sequence shown here is derived from an EMBL/GenBank/DDBJ whole genome shotgun (WGS) entry which is preliminary data.</text>
</comment>
<evidence type="ECO:0000256" key="3">
    <source>
        <dbReference type="PROSITE-ProRule" id="PRU00339"/>
    </source>
</evidence>
<accession>A0A7Z9BXS3</accession>
<dbReference type="InterPro" id="IPR011990">
    <property type="entry name" value="TPR-like_helical_dom_sf"/>
</dbReference>
<dbReference type="OrthoDB" id="479590at2"/>
<dbReference type="SMART" id="SM00028">
    <property type="entry name" value="TPR"/>
    <property type="match status" value="4"/>
</dbReference>
<keyword evidence="5" id="KW-1185">Reference proteome</keyword>
<evidence type="ECO:0000256" key="1">
    <source>
        <dbReference type="ARBA" id="ARBA00022737"/>
    </source>
</evidence>